<dbReference type="PANTHER" id="PTHR12137:SF54">
    <property type="entry name" value="CARBOHYDRATE SULFOTRANSFERASE"/>
    <property type="match status" value="1"/>
</dbReference>
<evidence type="ECO:0000256" key="1">
    <source>
        <dbReference type="ARBA" id="ARBA00004323"/>
    </source>
</evidence>
<keyword evidence="4" id="KW-0812">Transmembrane</keyword>
<keyword evidence="7" id="KW-0472">Membrane</keyword>
<evidence type="ECO:0000256" key="5">
    <source>
        <dbReference type="ARBA" id="ARBA00022989"/>
    </source>
</evidence>
<comment type="similarity">
    <text evidence="2 9">Belongs to the sulfotransferase 2 family.</text>
</comment>
<keyword evidence="6 9" id="KW-0333">Golgi apparatus</keyword>
<evidence type="ECO:0000256" key="8">
    <source>
        <dbReference type="ARBA" id="ARBA00023180"/>
    </source>
</evidence>
<keyword evidence="9" id="KW-0119">Carbohydrate metabolism</keyword>
<organism evidence="10 11">
    <name type="scientific">Dreissena polymorpha</name>
    <name type="common">Zebra mussel</name>
    <name type="synonym">Mytilus polymorpha</name>
    <dbReference type="NCBI Taxonomy" id="45954"/>
    <lineage>
        <taxon>Eukaryota</taxon>
        <taxon>Metazoa</taxon>
        <taxon>Spiralia</taxon>
        <taxon>Lophotrochozoa</taxon>
        <taxon>Mollusca</taxon>
        <taxon>Bivalvia</taxon>
        <taxon>Autobranchia</taxon>
        <taxon>Heteroconchia</taxon>
        <taxon>Euheterodonta</taxon>
        <taxon>Imparidentia</taxon>
        <taxon>Neoheterodontei</taxon>
        <taxon>Myida</taxon>
        <taxon>Dreissenoidea</taxon>
        <taxon>Dreissenidae</taxon>
        <taxon>Dreissena</taxon>
    </lineage>
</organism>
<dbReference type="InterPro" id="IPR018011">
    <property type="entry name" value="Carb_sulfotrans_8-10"/>
</dbReference>
<dbReference type="GO" id="GO:0016051">
    <property type="term" value="P:carbohydrate biosynthetic process"/>
    <property type="evidence" value="ECO:0007669"/>
    <property type="project" value="InterPro"/>
</dbReference>
<protein>
    <recommendedName>
        <fullName evidence="9">Carbohydrate sulfotransferase</fullName>
        <ecNumber evidence="9">2.8.2.-</ecNumber>
    </recommendedName>
</protein>
<reference evidence="10" key="1">
    <citation type="journal article" date="2019" name="bioRxiv">
        <title>The Genome of the Zebra Mussel, Dreissena polymorpha: A Resource for Invasive Species Research.</title>
        <authorList>
            <person name="McCartney M.A."/>
            <person name="Auch B."/>
            <person name="Kono T."/>
            <person name="Mallez S."/>
            <person name="Zhang Y."/>
            <person name="Obille A."/>
            <person name="Becker A."/>
            <person name="Abrahante J.E."/>
            <person name="Garbe J."/>
            <person name="Badalamenti J.P."/>
            <person name="Herman A."/>
            <person name="Mangelson H."/>
            <person name="Liachko I."/>
            <person name="Sullivan S."/>
            <person name="Sone E.D."/>
            <person name="Koren S."/>
            <person name="Silverstein K.A.T."/>
            <person name="Beckman K.B."/>
            <person name="Gohl D.M."/>
        </authorList>
    </citation>
    <scope>NUCLEOTIDE SEQUENCE</scope>
    <source>
        <strain evidence="10">Duluth1</strain>
        <tissue evidence="10">Whole animal</tissue>
    </source>
</reference>
<evidence type="ECO:0000313" key="11">
    <source>
        <dbReference type="Proteomes" id="UP000828390"/>
    </source>
</evidence>
<gene>
    <name evidence="10" type="ORF">DPMN_151801</name>
</gene>
<dbReference type="OrthoDB" id="2019940at2759"/>
<dbReference type="AlphaFoldDB" id="A0A9D4FK91"/>
<evidence type="ECO:0000313" key="10">
    <source>
        <dbReference type="EMBL" id="KAH3798206.1"/>
    </source>
</evidence>
<dbReference type="PROSITE" id="PS51257">
    <property type="entry name" value="PROKAR_LIPOPROTEIN"/>
    <property type="match status" value="1"/>
</dbReference>
<evidence type="ECO:0000256" key="4">
    <source>
        <dbReference type="ARBA" id="ARBA00022692"/>
    </source>
</evidence>
<dbReference type="PANTHER" id="PTHR12137">
    <property type="entry name" value="CARBOHYDRATE SULFOTRANSFERASE"/>
    <property type="match status" value="1"/>
</dbReference>
<accession>A0A9D4FK91</accession>
<keyword evidence="5" id="KW-1133">Transmembrane helix</keyword>
<comment type="caution">
    <text evidence="10">The sequence shown here is derived from an EMBL/GenBank/DDBJ whole genome shotgun (WGS) entry which is preliminary data.</text>
</comment>
<name>A0A9D4FK91_DREPO</name>
<evidence type="ECO:0000256" key="7">
    <source>
        <dbReference type="ARBA" id="ARBA00023136"/>
    </source>
</evidence>
<keyword evidence="9" id="KW-0735">Signal-anchor</keyword>
<dbReference type="Proteomes" id="UP000828390">
    <property type="component" value="Unassembled WGS sequence"/>
</dbReference>
<keyword evidence="8 9" id="KW-0325">Glycoprotein</keyword>
<dbReference type="InterPro" id="IPR005331">
    <property type="entry name" value="Sulfotransferase"/>
</dbReference>
<comment type="subcellular location">
    <subcellularLocation>
        <location evidence="1 9">Golgi apparatus membrane</location>
        <topology evidence="1 9">Single-pass type II membrane protein</topology>
    </subcellularLocation>
</comment>
<keyword evidence="11" id="KW-1185">Reference proteome</keyword>
<dbReference type="EMBL" id="JAIWYP010000007">
    <property type="protein sequence ID" value="KAH3798206.1"/>
    <property type="molecule type" value="Genomic_DNA"/>
</dbReference>
<proteinExistence type="inferred from homology"/>
<evidence type="ECO:0000256" key="2">
    <source>
        <dbReference type="ARBA" id="ARBA00006339"/>
    </source>
</evidence>
<evidence type="ECO:0000256" key="3">
    <source>
        <dbReference type="ARBA" id="ARBA00022679"/>
    </source>
</evidence>
<reference evidence="10" key="2">
    <citation type="submission" date="2020-11" db="EMBL/GenBank/DDBJ databases">
        <authorList>
            <person name="McCartney M.A."/>
            <person name="Auch B."/>
            <person name="Kono T."/>
            <person name="Mallez S."/>
            <person name="Becker A."/>
            <person name="Gohl D.M."/>
            <person name="Silverstein K.A.T."/>
            <person name="Koren S."/>
            <person name="Bechman K.B."/>
            <person name="Herman A."/>
            <person name="Abrahante J.E."/>
            <person name="Garbe J."/>
        </authorList>
    </citation>
    <scope>NUCLEOTIDE SEQUENCE</scope>
    <source>
        <strain evidence="10">Duluth1</strain>
        <tissue evidence="10">Whole animal</tissue>
    </source>
</reference>
<sequence length="432" mass="49878">MGSRFFRARRVCKVQCRHLCMCAALASCMLYATFTAYIQDTVGVEFDPIEAEVSYHLPAIKNESMDTRLRRVSDVCARTDVQTFIKTAPFTIVKRMYFNVTRICTCIVPKAASTNIKRLLLSVEYPKKSKQFRTMPGNMIHAANFDEGLTCSDETSFSFLISRDPYQRLWSAYVDKVFLEKFDSLAIMLDTLFVRNITKSSIQINGTAPSLVAHARMNGYFCDVGHASFEHFLMYVTKTKSLDPHIAPVSLMCNPCKQPVNYIFQQENLKNDVKFLYNYVKTTVDNQTDVQLSLRDYVGGNGIENLVQTYQQAWKARLIQNQCKVNSATYASVWGRLWEGMKYLGTIDEKLKFMPELFHGRGTILQSPERIIRNFNLESNAVRVLSADERMNQRRKYLVHAYRSVRKSVLERIRTLFQLDFEMFGYSTEPPR</sequence>
<dbReference type="GO" id="GO:0000139">
    <property type="term" value="C:Golgi membrane"/>
    <property type="evidence" value="ECO:0007669"/>
    <property type="project" value="UniProtKB-SubCell"/>
</dbReference>
<evidence type="ECO:0000256" key="6">
    <source>
        <dbReference type="ARBA" id="ARBA00023034"/>
    </source>
</evidence>
<evidence type="ECO:0000256" key="9">
    <source>
        <dbReference type="RuleBase" id="RU364020"/>
    </source>
</evidence>
<dbReference type="GO" id="GO:0008146">
    <property type="term" value="F:sulfotransferase activity"/>
    <property type="evidence" value="ECO:0007669"/>
    <property type="project" value="InterPro"/>
</dbReference>
<keyword evidence="3 9" id="KW-0808">Transferase</keyword>
<dbReference type="Pfam" id="PF03567">
    <property type="entry name" value="Sulfotransfer_2"/>
    <property type="match status" value="1"/>
</dbReference>
<dbReference type="EC" id="2.8.2.-" evidence="9"/>